<proteinExistence type="predicted"/>
<evidence type="ECO:0000313" key="1">
    <source>
        <dbReference type="EMBL" id="ANY66362.1"/>
    </source>
</evidence>
<dbReference type="Gene3D" id="2.160.20.10">
    <property type="entry name" value="Single-stranded right-handed beta-helix, Pectin lyase-like"/>
    <property type="match status" value="1"/>
</dbReference>
<gene>
    <name evidence="1" type="ORF">BBD42_07740</name>
</gene>
<evidence type="ECO:0008006" key="2">
    <source>
        <dbReference type="Google" id="ProtNLM"/>
    </source>
</evidence>
<dbReference type="InterPro" id="IPR011050">
    <property type="entry name" value="Pectin_lyase_fold/virulence"/>
</dbReference>
<dbReference type="SUPFAM" id="SSF51126">
    <property type="entry name" value="Pectin lyase-like"/>
    <property type="match status" value="1"/>
</dbReference>
<dbReference type="AlphaFoldDB" id="A0A1B2DF67"/>
<accession>A0A1B2DF67</accession>
<reference evidence="1" key="1">
    <citation type="submission" date="2016-08" db="EMBL/GenBank/DDBJ databases">
        <title>Complete Genome Seqeunce of Paenibacillus sp. BIHB 4019 from tea rhizoplane.</title>
        <authorList>
            <person name="Thakur R."/>
            <person name="Swarnkar M.K."/>
            <person name="Gulati A."/>
        </authorList>
    </citation>
    <scope>NUCLEOTIDE SEQUENCE [LARGE SCALE GENOMIC DNA]</scope>
    <source>
        <strain evidence="1">BIHB4019</strain>
    </source>
</reference>
<dbReference type="EMBL" id="CP016808">
    <property type="protein sequence ID" value="ANY66362.1"/>
    <property type="molecule type" value="Genomic_DNA"/>
</dbReference>
<sequence length="544" mass="58797">MRRSWIWGISLVVVILAALALPSLKSDKAQTSTTGGSTGFHLEVEGNPVASAAAATSSADAAYINVVDYGAVGDGKKDDWSGISKAIAKAKALRDKGRQVTLLFPDLTEFRSSKAIVIPANISVVQRAPLIYTGTAYEPFLTLGEESTVTGAEYSGLNVRRSKLVDWSKDKSHKSIGILVINANNSGIHIQRAENFSVGVQTIGIGTGFAYNDIRLGKITSNQIGLKVTNKRNKAKVSGWNNENLYSGGNFAVWSGNNTSQSRYGIVITTEDGSYTNNNNNVFVKPSFELNQRNTTGSAESVPIVIEHGLNNTFDYVRNETNGVYMARLKNKSNNNTFNVSYGDAKLDDQSEFGNQIVSTQESSFFDQFTLRESFNLSERWSKTNTAVTLDGMSFLSNKGGEPTATNNFACISSSKGFVTFANGCVAVGAMVDVSVVKQFVIKRAAQDELGGRVIVRGYDKNGKQLSSSGNWLRGMSNNSFYFADTYGGVYMSARDMADPIYFDVKDNVKKVWVGVTAGSGKAVINSFGIFTRSTHYPAVYSGG</sequence>
<name>A0A1B2DF67_9BACL</name>
<dbReference type="InterPro" id="IPR012334">
    <property type="entry name" value="Pectin_lyas_fold"/>
</dbReference>
<protein>
    <recommendedName>
        <fullName evidence="2">Pectate lyase superfamily protein domain-containing protein</fullName>
    </recommendedName>
</protein>
<organism evidence="1">
    <name type="scientific">Paenibacillus sp. BIHB 4019</name>
    <dbReference type="NCBI Taxonomy" id="1870819"/>
    <lineage>
        <taxon>Bacteria</taxon>
        <taxon>Bacillati</taxon>
        <taxon>Bacillota</taxon>
        <taxon>Bacilli</taxon>
        <taxon>Bacillales</taxon>
        <taxon>Paenibacillaceae</taxon>
        <taxon>Paenibacillus</taxon>
    </lineage>
</organism>